<name>A0A239FQV4_9BACT</name>
<feature type="transmembrane region" description="Helical" evidence="1">
    <location>
        <begin position="71"/>
        <end position="95"/>
    </location>
</feature>
<dbReference type="OrthoDB" id="978759at2"/>
<evidence type="ECO:0000256" key="1">
    <source>
        <dbReference type="SAM" id="Phobius"/>
    </source>
</evidence>
<keyword evidence="4" id="KW-1185">Reference proteome</keyword>
<gene>
    <name evidence="3" type="ORF">SAMN06296052_10974</name>
</gene>
<dbReference type="PANTHER" id="PTHR35102:SF1">
    <property type="entry name" value="E3 UBIQUITIN-PROTEIN LIGASE"/>
    <property type="match status" value="1"/>
</dbReference>
<evidence type="ECO:0000313" key="4">
    <source>
        <dbReference type="Proteomes" id="UP000198432"/>
    </source>
</evidence>
<evidence type="ECO:0000313" key="3">
    <source>
        <dbReference type="EMBL" id="SNS59018.1"/>
    </source>
</evidence>
<sequence length="164" mass="17809">MSVFSVVSSFFKRRLLQPVLNLLQQGMTPHKLALTVAIGTVVGIVPAFGVTTITSTAIAARLRVNIAATVLVSYLVQPLQLLLAIPFIKAGIYLFGLSELKLSFGEMSAMFRADWLEALNKLWKANLAGVSAWALLALPMGGVLYLLMLPLFKVVLPVRQEAKV</sequence>
<dbReference type="InterPro" id="IPR018639">
    <property type="entry name" value="DUF2062"/>
</dbReference>
<protein>
    <submittedName>
        <fullName evidence="3">Uncharacterized conserved protein, DUF2062 family</fullName>
    </submittedName>
</protein>
<dbReference type="AlphaFoldDB" id="A0A239FQV4"/>
<dbReference type="RefSeq" id="WP_089319328.1">
    <property type="nucleotide sequence ID" value="NZ_FZOQ01000009.1"/>
</dbReference>
<feature type="transmembrane region" description="Helical" evidence="1">
    <location>
        <begin position="132"/>
        <end position="156"/>
    </location>
</feature>
<dbReference type="Pfam" id="PF09835">
    <property type="entry name" value="DUF2062"/>
    <property type="match status" value="1"/>
</dbReference>
<keyword evidence="1" id="KW-0812">Transmembrane</keyword>
<reference evidence="4" key="1">
    <citation type="submission" date="2017-06" db="EMBL/GenBank/DDBJ databases">
        <authorList>
            <person name="Varghese N."/>
            <person name="Submissions S."/>
        </authorList>
    </citation>
    <scope>NUCLEOTIDE SEQUENCE [LARGE SCALE GENOMIC DNA]</scope>
    <source>
        <strain evidence="4">NKM1</strain>
    </source>
</reference>
<accession>A0A239FQV4</accession>
<keyword evidence="1" id="KW-1133">Transmembrane helix</keyword>
<keyword evidence="1" id="KW-0472">Membrane</keyword>
<feature type="transmembrane region" description="Helical" evidence="1">
    <location>
        <begin position="32"/>
        <end position="59"/>
    </location>
</feature>
<dbReference type="PANTHER" id="PTHR35102">
    <property type="entry name" value="E3 UBIQUITIN-PROTEIN LIGASE"/>
    <property type="match status" value="1"/>
</dbReference>
<proteinExistence type="predicted"/>
<dbReference type="EMBL" id="FZOQ01000009">
    <property type="protein sequence ID" value="SNS59018.1"/>
    <property type="molecule type" value="Genomic_DNA"/>
</dbReference>
<evidence type="ECO:0000259" key="2">
    <source>
        <dbReference type="Pfam" id="PF09835"/>
    </source>
</evidence>
<organism evidence="3 4">
    <name type="scientific">Pontibacter ummariensis</name>
    <dbReference type="NCBI Taxonomy" id="1610492"/>
    <lineage>
        <taxon>Bacteria</taxon>
        <taxon>Pseudomonadati</taxon>
        <taxon>Bacteroidota</taxon>
        <taxon>Cytophagia</taxon>
        <taxon>Cytophagales</taxon>
        <taxon>Hymenobacteraceae</taxon>
        <taxon>Pontibacter</taxon>
    </lineage>
</organism>
<dbReference type="Proteomes" id="UP000198432">
    <property type="component" value="Unassembled WGS sequence"/>
</dbReference>
<feature type="domain" description="DUF2062" evidence="2">
    <location>
        <begin position="14"/>
        <end position="154"/>
    </location>
</feature>